<dbReference type="AlphaFoldDB" id="A0A245ZLB6"/>
<reference evidence="2 3" key="1">
    <citation type="submission" date="2017-03" db="EMBL/GenBank/DDBJ databases">
        <title>Genome sequence of Sphingomonas mucosissima DSM 17494.</title>
        <authorList>
            <person name="Poehlein A."/>
            <person name="Wuebbeler J.H."/>
            <person name="Steinbuechel A."/>
            <person name="Daniel R."/>
        </authorList>
    </citation>
    <scope>NUCLEOTIDE SEQUENCE [LARGE SCALE GENOMIC DNA]</scope>
    <source>
        <strain evidence="2 3">DSM 17494</strain>
    </source>
</reference>
<dbReference type="RefSeq" id="WP_088333258.1">
    <property type="nucleotide sequence ID" value="NZ_NBBJ01000002.1"/>
</dbReference>
<keyword evidence="3" id="KW-1185">Reference proteome</keyword>
<name>A0A245ZLB6_9SPHN</name>
<evidence type="ECO:0000313" key="3">
    <source>
        <dbReference type="Proteomes" id="UP000197783"/>
    </source>
</evidence>
<dbReference type="EMBL" id="NBBJ01000002">
    <property type="protein sequence ID" value="OWK30515.1"/>
    <property type="molecule type" value="Genomic_DNA"/>
</dbReference>
<evidence type="ECO:0000313" key="2">
    <source>
        <dbReference type="EMBL" id="OWK30515.1"/>
    </source>
</evidence>
<accession>A0A245ZLB6</accession>
<organism evidence="2 3">
    <name type="scientific">Sphingomonas mucosissima</name>
    <dbReference type="NCBI Taxonomy" id="370959"/>
    <lineage>
        <taxon>Bacteria</taxon>
        <taxon>Pseudomonadati</taxon>
        <taxon>Pseudomonadota</taxon>
        <taxon>Alphaproteobacteria</taxon>
        <taxon>Sphingomonadales</taxon>
        <taxon>Sphingomonadaceae</taxon>
        <taxon>Sphingomonas</taxon>
    </lineage>
</organism>
<feature type="region of interest" description="Disordered" evidence="1">
    <location>
        <begin position="42"/>
        <end position="66"/>
    </location>
</feature>
<evidence type="ECO:0000256" key="1">
    <source>
        <dbReference type="SAM" id="MobiDB-lite"/>
    </source>
</evidence>
<dbReference type="Proteomes" id="UP000197783">
    <property type="component" value="Unassembled WGS sequence"/>
</dbReference>
<proteinExistence type="predicted"/>
<gene>
    <name evidence="2" type="ORF">SPMU_15020</name>
</gene>
<comment type="caution">
    <text evidence="2">The sequence shown here is derived from an EMBL/GenBank/DDBJ whole genome shotgun (WGS) entry which is preliminary data.</text>
</comment>
<sequence length="66" mass="6929">MAWTCELNAGACLPEVCPTAGLRMQGDAAGYARRLFAAGFSGQSTGRPSLDLAARSTNPINDDQVR</sequence>
<feature type="compositionally biased region" description="Polar residues" evidence="1">
    <location>
        <begin position="55"/>
        <end position="66"/>
    </location>
</feature>
<protein>
    <submittedName>
        <fullName evidence="2">Uncharacterized protein</fullName>
    </submittedName>
</protein>